<evidence type="ECO:0000313" key="7">
    <source>
        <dbReference type="Proteomes" id="UP000302163"/>
    </source>
</evidence>
<comment type="similarity">
    <text evidence="1">Belongs to the metallo-beta-lactamase superfamily.</text>
</comment>
<dbReference type="InterPro" id="IPR036866">
    <property type="entry name" value="RibonucZ/Hydroxyglut_hydro"/>
</dbReference>
<dbReference type="AlphaFoldDB" id="A0A4P8YQL9"/>
<organism evidence="6 7">
    <name type="scientific">Jejubacter calystegiae</name>
    <dbReference type="NCBI Taxonomy" id="2579935"/>
    <lineage>
        <taxon>Bacteria</taxon>
        <taxon>Pseudomonadati</taxon>
        <taxon>Pseudomonadota</taxon>
        <taxon>Gammaproteobacteria</taxon>
        <taxon>Enterobacterales</taxon>
        <taxon>Enterobacteriaceae</taxon>
        <taxon>Jejubacter</taxon>
    </lineage>
</organism>
<evidence type="ECO:0000256" key="3">
    <source>
        <dbReference type="ARBA" id="ARBA00022801"/>
    </source>
</evidence>
<dbReference type="KEGG" id="izh:FEM41_23280"/>
<protein>
    <submittedName>
        <fullName evidence="6">MBL fold metallo-hydrolase</fullName>
    </submittedName>
</protein>
<dbReference type="GO" id="GO:0016787">
    <property type="term" value="F:hydrolase activity"/>
    <property type="evidence" value="ECO:0007669"/>
    <property type="project" value="UniProtKB-KW"/>
</dbReference>
<dbReference type="RefSeq" id="WP_138098868.1">
    <property type="nucleotide sequence ID" value="NZ_CP040428.1"/>
</dbReference>
<feature type="domain" description="Metallo-beta-lactamase" evidence="5">
    <location>
        <begin position="61"/>
        <end position="275"/>
    </location>
</feature>
<dbReference type="Gene3D" id="3.60.15.10">
    <property type="entry name" value="Ribonuclease Z/Hydroxyacylglutathione hydrolase-like"/>
    <property type="match status" value="1"/>
</dbReference>
<proteinExistence type="inferred from homology"/>
<evidence type="ECO:0000313" key="6">
    <source>
        <dbReference type="EMBL" id="QCT22358.1"/>
    </source>
</evidence>
<keyword evidence="7" id="KW-1185">Reference proteome</keyword>
<dbReference type="PANTHER" id="PTHR42978">
    <property type="entry name" value="QUORUM-QUENCHING LACTONASE YTNP-RELATED-RELATED"/>
    <property type="match status" value="1"/>
</dbReference>
<evidence type="ECO:0000256" key="2">
    <source>
        <dbReference type="ARBA" id="ARBA00022723"/>
    </source>
</evidence>
<dbReference type="InterPro" id="IPR051013">
    <property type="entry name" value="MBL_superfamily_lactonases"/>
</dbReference>
<keyword evidence="2" id="KW-0479">Metal-binding</keyword>
<dbReference type="EMBL" id="CP040428">
    <property type="protein sequence ID" value="QCT22358.1"/>
    <property type="molecule type" value="Genomic_DNA"/>
</dbReference>
<keyword evidence="3 6" id="KW-0378">Hydrolase</keyword>
<reference evidence="6 7" key="1">
    <citation type="submission" date="2019-05" db="EMBL/GenBank/DDBJ databases">
        <title>Complete genome sequence of Izhakiella calystegiae KSNA2, an endophyte isolated from beach morning glory (Calystegia soldanella).</title>
        <authorList>
            <person name="Jiang L."/>
            <person name="Jeong J.C."/>
            <person name="Kim C.Y."/>
            <person name="Kim D.H."/>
            <person name="Kim S.W."/>
            <person name="Lee j."/>
        </authorList>
    </citation>
    <scope>NUCLEOTIDE SEQUENCE [LARGE SCALE GENOMIC DNA]</scope>
    <source>
        <strain evidence="6 7">KSNA2</strain>
    </source>
</reference>
<dbReference type="PANTHER" id="PTHR42978:SF6">
    <property type="entry name" value="QUORUM-QUENCHING LACTONASE YTNP-RELATED"/>
    <property type="match status" value="1"/>
</dbReference>
<dbReference type="SMART" id="SM00849">
    <property type="entry name" value="Lactamase_B"/>
    <property type="match status" value="1"/>
</dbReference>
<sequence length="296" mass="33578">MHLNPGYRIGDITITRIDELSLNGTLPSRLYPKLDPQLVEENRDWLMPGDLDPASGHLIQSIHSWLVRTRHHTILIDTGAGNDKLRPLNPLFHQLNTPWLQRLAAAGIQPEQVDYVLQTHLHVDHSGWNTCLIDGRWVPTFPRARYVFPQREEEWYASPDSHNEVNIPNRGVFEDSVAPVIAAGQAERIGPDGGDFLDNFQFIPTPGHSIGHMSIALQSQGEQALFSGDIMHHPLQIMAPDLNTLYCEWPEQAQRSRQRMLTWATEHDALVFTSHFARSSVGHVSRQGNVFSWQYA</sequence>
<name>A0A4P8YQL9_9ENTR</name>
<gene>
    <name evidence="6" type="ORF">FEM41_23280</name>
</gene>
<dbReference type="CDD" id="cd16277">
    <property type="entry name" value="metallo-hydrolase-like_MBL-fold"/>
    <property type="match status" value="1"/>
</dbReference>
<keyword evidence="4" id="KW-0862">Zinc</keyword>
<evidence type="ECO:0000259" key="5">
    <source>
        <dbReference type="SMART" id="SM00849"/>
    </source>
</evidence>
<evidence type="ECO:0000256" key="1">
    <source>
        <dbReference type="ARBA" id="ARBA00007749"/>
    </source>
</evidence>
<accession>A0A4P8YQL9</accession>
<evidence type="ECO:0000256" key="4">
    <source>
        <dbReference type="ARBA" id="ARBA00022833"/>
    </source>
</evidence>
<dbReference type="OrthoDB" id="5443440at2"/>
<dbReference type="Proteomes" id="UP000302163">
    <property type="component" value="Chromosome"/>
</dbReference>
<dbReference type="InterPro" id="IPR001279">
    <property type="entry name" value="Metallo-B-lactamas"/>
</dbReference>
<dbReference type="Pfam" id="PF00753">
    <property type="entry name" value="Lactamase_B"/>
    <property type="match status" value="1"/>
</dbReference>
<dbReference type="GO" id="GO:0046872">
    <property type="term" value="F:metal ion binding"/>
    <property type="evidence" value="ECO:0007669"/>
    <property type="project" value="UniProtKB-KW"/>
</dbReference>
<dbReference type="SUPFAM" id="SSF56281">
    <property type="entry name" value="Metallo-hydrolase/oxidoreductase"/>
    <property type="match status" value="1"/>
</dbReference>